<dbReference type="OrthoDB" id="5913021at2759"/>
<feature type="transmembrane region" description="Helical" evidence="1">
    <location>
        <begin position="95"/>
        <end position="119"/>
    </location>
</feature>
<reference evidence="2 3" key="1">
    <citation type="journal article" date="2015" name="Genome Biol.">
        <title>Comparative genomics of Steinernema reveals deeply conserved gene regulatory networks.</title>
        <authorList>
            <person name="Dillman A.R."/>
            <person name="Macchietto M."/>
            <person name="Porter C.F."/>
            <person name="Rogers A."/>
            <person name="Williams B."/>
            <person name="Antoshechkin I."/>
            <person name="Lee M.M."/>
            <person name="Goodwin Z."/>
            <person name="Lu X."/>
            <person name="Lewis E.E."/>
            <person name="Goodrich-Blair H."/>
            <person name="Stock S.P."/>
            <person name="Adams B.J."/>
            <person name="Sternberg P.W."/>
            <person name="Mortazavi A."/>
        </authorList>
    </citation>
    <scope>NUCLEOTIDE SEQUENCE [LARGE SCALE GENOMIC DNA]</scope>
    <source>
        <strain evidence="2 3">ALL</strain>
    </source>
</reference>
<keyword evidence="1" id="KW-1133">Transmembrane helix</keyword>
<dbReference type="InterPro" id="IPR004345">
    <property type="entry name" value="TB2_DP1_HVA22"/>
</dbReference>
<comment type="similarity">
    <text evidence="1">Belongs to the DP1 family.</text>
</comment>
<keyword evidence="1" id="KW-0472">Membrane</keyword>
<proteinExistence type="inferred from homology"/>
<dbReference type="EMBL" id="AZBU02000003">
    <property type="protein sequence ID" value="TKR86950.1"/>
    <property type="molecule type" value="Genomic_DNA"/>
</dbReference>
<dbReference type="AlphaFoldDB" id="A0A4U5NUN9"/>
<keyword evidence="1" id="KW-0812">Transmembrane</keyword>
<reference evidence="2 3" key="2">
    <citation type="journal article" date="2019" name="G3 (Bethesda)">
        <title>Hybrid Assembly of the Genome of the Entomopathogenic Nematode Steinernema carpocapsae Identifies the X-Chromosome.</title>
        <authorList>
            <person name="Serra L."/>
            <person name="Macchietto M."/>
            <person name="Macias-Munoz A."/>
            <person name="McGill C.J."/>
            <person name="Rodriguez I.M."/>
            <person name="Rodriguez B."/>
            <person name="Murad R."/>
            <person name="Mortazavi A."/>
        </authorList>
    </citation>
    <scope>NUCLEOTIDE SEQUENCE [LARGE SCALE GENOMIC DNA]</scope>
    <source>
        <strain evidence="2 3">ALL</strain>
    </source>
</reference>
<evidence type="ECO:0000313" key="2">
    <source>
        <dbReference type="EMBL" id="TKR86950.1"/>
    </source>
</evidence>
<evidence type="ECO:0000256" key="1">
    <source>
        <dbReference type="RuleBase" id="RU362006"/>
    </source>
</evidence>
<evidence type="ECO:0000313" key="3">
    <source>
        <dbReference type="Proteomes" id="UP000298663"/>
    </source>
</evidence>
<dbReference type="Proteomes" id="UP000298663">
    <property type="component" value="Unassembled WGS sequence"/>
</dbReference>
<comment type="subcellular location">
    <subcellularLocation>
        <location evidence="1">Membrane</location>
        <topology evidence="1">Multi-pass membrane protein</topology>
    </subcellularLocation>
</comment>
<sequence>MDFLNCWPFSVINEHVSAFLYKQENPKLKSWIEKVESTTGIKREKVFYAVATAVILYLIVGSLAQFLCNLCGFAYPAYASVKAIRTSSTEDDRRWLIYWTVFASFSVIDFFAEAIMGYIPAYWLMKSAFLVFLYLPQTNGAALFYDSYVDPAITQIDNLILSYFYAKSD</sequence>
<dbReference type="Pfam" id="PF03134">
    <property type="entry name" value="TB2_DP1_HVA22"/>
    <property type="match status" value="1"/>
</dbReference>
<organism evidence="2 3">
    <name type="scientific">Steinernema carpocapsae</name>
    <name type="common">Entomopathogenic nematode</name>
    <dbReference type="NCBI Taxonomy" id="34508"/>
    <lineage>
        <taxon>Eukaryota</taxon>
        <taxon>Metazoa</taxon>
        <taxon>Ecdysozoa</taxon>
        <taxon>Nematoda</taxon>
        <taxon>Chromadorea</taxon>
        <taxon>Rhabditida</taxon>
        <taxon>Tylenchina</taxon>
        <taxon>Panagrolaimomorpha</taxon>
        <taxon>Strongyloidoidea</taxon>
        <taxon>Steinernematidae</taxon>
        <taxon>Steinernema</taxon>
    </lineage>
</organism>
<dbReference type="STRING" id="34508.A0A4U5NUN9"/>
<comment type="caution">
    <text evidence="2">The sequence shown here is derived from an EMBL/GenBank/DDBJ whole genome shotgun (WGS) entry which is preliminary data.</text>
</comment>
<dbReference type="PANTHER" id="PTHR12300:SF34">
    <property type="entry name" value="RECEPTOR EXPRESSION-ENHANCING PROTEIN"/>
    <property type="match status" value="1"/>
</dbReference>
<accession>A0A4U5NUN9</accession>
<feature type="transmembrane region" description="Helical" evidence="1">
    <location>
        <begin position="46"/>
        <end position="75"/>
    </location>
</feature>
<dbReference type="GO" id="GO:0016020">
    <property type="term" value="C:membrane"/>
    <property type="evidence" value="ECO:0007669"/>
    <property type="project" value="UniProtKB-SubCell"/>
</dbReference>
<dbReference type="PANTHER" id="PTHR12300">
    <property type="entry name" value="HVA22-LIKE PROTEINS"/>
    <property type="match status" value="1"/>
</dbReference>
<protein>
    <recommendedName>
        <fullName evidence="1">Receptor expression-enhancing protein</fullName>
    </recommendedName>
</protein>
<keyword evidence="3" id="KW-1185">Reference proteome</keyword>
<gene>
    <name evidence="2" type="ORF">L596_011442</name>
</gene>
<name>A0A4U5NUN9_STECR</name>